<keyword evidence="5" id="KW-0732">Signal</keyword>
<dbReference type="Gene3D" id="2.115.10.20">
    <property type="entry name" value="Glycosyl hydrolase domain, family 43"/>
    <property type="match status" value="1"/>
</dbReference>
<dbReference type="InterPro" id="IPR013320">
    <property type="entry name" value="ConA-like_dom_sf"/>
</dbReference>
<evidence type="ECO:0000256" key="5">
    <source>
        <dbReference type="SAM" id="SignalP"/>
    </source>
</evidence>
<dbReference type="SUPFAM" id="SSF75005">
    <property type="entry name" value="Arabinanase/levansucrase/invertase"/>
    <property type="match status" value="1"/>
</dbReference>
<dbReference type="Pfam" id="PF17851">
    <property type="entry name" value="GH43_C2"/>
    <property type="match status" value="1"/>
</dbReference>
<comment type="similarity">
    <text evidence="1 4">Belongs to the glycosyl hydrolase 43 family.</text>
</comment>
<dbReference type="CDD" id="cd09001">
    <property type="entry name" value="GH43_FsAxh1-like"/>
    <property type="match status" value="1"/>
</dbReference>
<dbReference type="InterPro" id="IPR051795">
    <property type="entry name" value="Glycosyl_Hydrlase_43"/>
</dbReference>
<protein>
    <submittedName>
        <fullName evidence="7">Glycosyl hydrolase family 43 protein</fullName>
    </submittedName>
</protein>
<dbReference type="STRING" id="1448308.A0A2T2NV55"/>
<feature type="signal peptide" evidence="5">
    <location>
        <begin position="1"/>
        <end position="25"/>
    </location>
</feature>
<sequence>MFGSRLFVISSLLFSLVSLIPGVSSQETFRNPVLYEDYPDNDVSVGPDGAFYFSASNFHFSPGAPILRSYDLVNWEPVGHSIPRLTFGEGYDLPPGQRAYRAGTWASTLRYRESNGKWYWIGCTNFWNTWIFTASAPEGPWEKSAQLPGGTCYYDLGLLIDDTDTMYVVYGNGQVNVAQLAADGLSSVRTQNVFNASNAGADSIEGNRMYQINGTYYILNDRPGTTTYIWKSESPWGPYEVKTLVDSVTPPLEGGNSPHQGSLIETAEGDWYFMSFTWAYPSGRLPVLAPITWGADGFPSLVLGDNGGWGSTYPYPLPPQPLFDWTRTYNFEGPSLGPTWEWNHNPDVTRFEVNNGVTLHTASVTEDLYQARNTLTHRVHAEYPVGTVEIDFSNAADGDRFGLSAFRDRSAYIGIHRSGSQSTITVAHNMTIDEFGGQTLDMGQVVATAPVPEGTTKIWFRVELDARPNGSRDSNYFYSFDGAEFTKLGDSYELYTGWAFFMGYRFGIFNHATTALGGSVKVLSFTSA</sequence>
<keyword evidence="8" id="KW-1185">Reference proteome</keyword>
<dbReference type="PANTHER" id="PTHR42812:SF15">
    <property type="entry name" value="HYDROLASE, PUTATIVE (AFU_ORTHOLOGUE AFUA_2G00930)-RELATED"/>
    <property type="match status" value="1"/>
</dbReference>
<dbReference type="SUPFAM" id="SSF49899">
    <property type="entry name" value="Concanavalin A-like lectins/glucanases"/>
    <property type="match status" value="1"/>
</dbReference>
<evidence type="ECO:0000313" key="7">
    <source>
        <dbReference type="EMBL" id="PSN69321.1"/>
    </source>
</evidence>
<gene>
    <name evidence="7" type="ORF">BS50DRAFT_619953</name>
</gene>
<feature type="domain" description="Beta-xylosidase C-terminal Concanavalin A-like" evidence="6">
    <location>
        <begin position="329"/>
        <end position="516"/>
    </location>
</feature>
<organism evidence="7 8">
    <name type="scientific">Corynespora cassiicola Philippines</name>
    <dbReference type="NCBI Taxonomy" id="1448308"/>
    <lineage>
        <taxon>Eukaryota</taxon>
        <taxon>Fungi</taxon>
        <taxon>Dikarya</taxon>
        <taxon>Ascomycota</taxon>
        <taxon>Pezizomycotina</taxon>
        <taxon>Dothideomycetes</taxon>
        <taxon>Pleosporomycetidae</taxon>
        <taxon>Pleosporales</taxon>
        <taxon>Corynesporascaceae</taxon>
        <taxon>Corynespora</taxon>
    </lineage>
</organism>
<dbReference type="InterPro" id="IPR006710">
    <property type="entry name" value="Glyco_hydro_43"/>
</dbReference>
<dbReference type="PANTHER" id="PTHR42812">
    <property type="entry name" value="BETA-XYLOSIDASE"/>
    <property type="match status" value="1"/>
</dbReference>
<evidence type="ECO:0000259" key="6">
    <source>
        <dbReference type="Pfam" id="PF17851"/>
    </source>
</evidence>
<feature type="chain" id="PRO_5015442717" evidence="5">
    <location>
        <begin position="26"/>
        <end position="528"/>
    </location>
</feature>
<evidence type="ECO:0000256" key="3">
    <source>
        <dbReference type="ARBA" id="ARBA00023295"/>
    </source>
</evidence>
<name>A0A2T2NV55_CORCC</name>
<evidence type="ECO:0000256" key="1">
    <source>
        <dbReference type="ARBA" id="ARBA00009865"/>
    </source>
</evidence>
<evidence type="ECO:0000256" key="2">
    <source>
        <dbReference type="ARBA" id="ARBA00022801"/>
    </source>
</evidence>
<dbReference type="AlphaFoldDB" id="A0A2T2NV55"/>
<dbReference type="GO" id="GO:0005975">
    <property type="term" value="P:carbohydrate metabolic process"/>
    <property type="evidence" value="ECO:0007669"/>
    <property type="project" value="InterPro"/>
</dbReference>
<dbReference type="EMBL" id="KZ678133">
    <property type="protein sequence ID" value="PSN69321.1"/>
    <property type="molecule type" value="Genomic_DNA"/>
</dbReference>
<dbReference type="OrthoDB" id="2139957at2759"/>
<dbReference type="InterPro" id="IPR023296">
    <property type="entry name" value="Glyco_hydro_beta-prop_sf"/>
</dbReference>
<dbReference type="GO" id="GO:0004553">
    <property type="term" value="F:hydrolase activity, hydrolyzing O-glycosyl compounds"/>
    <property type="evidence" value="ECO:0007669"/>
    <property type="project" value="InterPro"/>
</dbReference>
<keyword evidence="3 4" id="KW-0326">Glycosidase</keyword>
<evidence type="ECO:0000313" key="8">
    <source>
        <dbReference type="Proteomes" id="UP000240883"/>
    </source>
</evidence>
<dbReference type="Proteomes" id="UP000240883">
    <property type="component" value="Unassembled WGS sequence"/>
</dbReference>
<reference evidence="7 8" key="1">
    <citation type="journal article" date="2018" name="Front. Microbiol.">
        <title>Genome-Wide Analysis of Corynespora cassiicola Leaf Fall Disease Putative Effectors.</title>
        <authorList>
            <person name="Lopez D."/>
            <person name="Ribeiro S."/>
            <person name="Label P."/>
            <person name="Fumanal B."/>
            <person name="Venisse J.S."/>
            <person name="Kohler A."/>
            <person name="de Oliveira R.R."/>
            <person name="Labutti K."/>
            <person name="Lipzen A."/>
            <person name="Lail K."/>
            <person name="Bauer D."/>
            <person name="Ohm R.A."/>
            <person name="Barry K.W."/>
            <person name="Spatafora J."/>
            <person name="Grigoriev I.V."/>
            <person name="Martin F.M."/>
            <person name="Pujade-Renaud V."/>
        </authorList>
    </citation>
    <scope>NUCLEOTIDE SEQUENCE [LARGE SCALE GENOMIC DNA]</scope>
    <source>
        <strain evidence="7 8">Philippines</strain>
    </source>
</reference>
<proteinExistence type="inferred from homology"/>
<dbReference type="Pfam" id="PF04616">
    <property type="entry name" value="Glyco_hydro_43"/>
    <property type="match status" value="1"/>
</dbReference>
<accession>A0A2T2NV55</accession>
<keyword evidence="2 4" id="KW-0378">Hydrolase</keyword>
<dbReference type="InterPro" id="IPR041542">
    <property type="entry name" value="GH43_C2"/>
</dbReference>
<dbReference type="Gene3D" id="2.60.120.200">
    <property type="match status" value="1"/>
</dbReference>
<evidence type="ECO:0000256" key="4">
    <source>
        <dbReference type="RuleBase" id="RU361187"/>
    </source>
</evidence>